<proteinExistence type="predicted"/>
<evidence type="ECO:0000256" key="1">
    <source>
        <dbReference type="SAM" id="Phobius"/>
    </source>
</evidence>
<keyword evidence="1" id="KW-0472">Membrane</keyword>
<evidence type="ECO:0000313" key="2">
    <source>
        <dbReference type="EMBL" id="MBB4688630.1"/>
    </source>
</evidence>
<dbReference type="EMBL" id="JACHMG010000001">
    <property type="protein sequence ID" value="MBB4688630.1"/>
    <property type="molecule type" value="Genomic_DNA"/>
</dbReference>
<dbReference type="RefSeq" id="WP_184783284.1">
    <property type="nucleotide sequence ID" value="NZ_JACHMG010000001.1"/>
</dbReference>
<accession>A0A840J3J3</accession>
<dbReference type="Proteomes" id="UP000581769">
    <property type="component" value="Unassembled WGS sequence"/>
</dbReference>
<organism evidence="2 3">
    <name type="scientific">Amycolatopsis jiangsuensis</name>
    <dbReference type="NCBI Taxonomy" id="1181879"/>
    <lineage>
        <taxon>Bacteria</taxon>
        <taxon>Bacillati</taxon>
        <taxon>Actinomycetota</taxon>
        <taxon>Actinomycetes</taxon>
        <taxon>Pseudonocardiales</taxon>
        <taxon>Pseudonocardiaceae</taxon>
        <taxon>Amycolatopsis</taxon>
    </lineage>
</organism>
<name>A0A840J3J3_9PSEU</name>
<gene>
    <name evidence="2" type="ORF">BJY18_006115</name>
</gene>
<keyword evidence="1" id="KW-0812">Transmembrane</keyword>
<protein>
    <submittedName>
        <fullName evidence="2">H+/gluconate symporter-like permease</fullName>
    </submittedName>
</protein>
<feature type="transmembrane region" description="Helical" evidence="1">
    <location>
        <begin position="29"/>
        <end position="48"/>
    </location>
</feature>
<reference evidence="2 3" key="1">
    <citation type="submission" date="2020-08" db="EMBL/GenBank/DDBJ databases">
        <title>Sequencing the genomes of 1000 actinobacteria strains.</title>
        <authorList>
            <person name="Klenk H.-P."/>
        </authorList>
    </citation>
    <scope>NUCLEOTIDE SEQUENCE [LARGE SCALE GENOMIC DNA]</scope>
    <source>
        <strain evidence="2 3">DSM 45859</strain>
    </source>
</reference>
<comment type="caution">
    <text evidence="2">The sequence shown here is derived from an EMBL/GenBank/DDBJ whole genome shotgun (WGS) entry which is preliminary data.</text>
</comment>
<keyword evidence="1" id="KW-1133">Transmembrane helix</keyword>
<keyword evidence="3" id="KW-1185">Reference proteome</keyword>
<evidence type="ECO:0000313" key="3">
    <source>
        <dbReference type="Proteomes" id="UP000581769"/>
    </source>
</evidence>
<sequence length="52" mass="5601">MRFLLPAFVLLIPIALGLAKRRKSTAAAVLAAYALAGARFSAYSLTVWKHAI</sequence>
<dbReference type="AlphaFoldDB" id="A0A840J3J3"/>